<feature type="region of interest" description="Disordered" evidence="1">
    <location>
        <begin position="557"/>
        <end position="578"/>
    </location>
</feature>
<evidence type="ECO:0000313" key="3">
    <source>
        <dbReference type="EMBL" id="KAK4467698.1"/>
    </source>
</evidence>
<dbReference type="PANTHER" id="PTHR19346:SF4">
    <property type="entry name" value="SUGAR PHOSPHATE TRANSPORTER DOMAIN-CONTAINING PROTEIN"/>
    <property type="match status" value="1"/>
</dbReference>
<name>A0AAE1Z5S9_SCHME</name>
<feature type="transmembrane region" description="Helical" evidence="2">
    <location>
        <begin position="344"/>
        <end position="366"/>
    </location>
</feature>
<feature type="transmembrane region" description="Helical" evidence="2">
    <location>
        <begin position="373"/>
        <end position="392"/>
    </location>
</feature>
<proteinExistence type="predicted"/>
<dbReference type="AlphaFoldDB" id="A0AAE1Z5S9"/>
<organism evidence="3 4">
    <name type="scientific">Schistosoma mekongi</name>
    <name type="common">Parasitic worm</name>
    <dbReference type="NCBI Taxonomy" id="38744"/>
    <lineage>
        <taxon>Eukaryota</taxon>
        <taxon>Metazoa</taxon>
        <taxon>Spiralia</taxon>
        <taxon>Lophotrochozoa</taxon>
        <taxon>Platyhelminthes</taxon>
        <taxon>Trematoda</taxon>
        <taxon>Digenea</taxon>
        <taxon>Strigeidida</taxon>
        <taxon>Schistosomatoidea</taxon>
        <taxon>Schistosomatidae</taxon>
        <taxon>Schistosoma</taxon>
    </lineage>
</organism>
<protein>
    <submittedName>
        <fullName evidence="3">Uncharacterized protein</fullName>
    </submittedName>
</protein>
<feature type="transmembrane region" description="Helical" evidence="2">
    <location>
        <begin position="319"/>
        <end position="338"/>
    </location>
</feature>
<keyword evidence="2" id="KW-0472">Membrane</keyword>
<evidence type="ECO:0000313" key="4">
    <source>
        <dbReference type="Proteomes" id="UP001292079"/>
    </source>
</evidence>
<feature type="transmembrane region" description="Helical" evidence="2">
    <location>
        <begin position="520"/>
        <end position="542"/>
    </location>
</feature>
<accession>A0AAE1Z5S9</accession>
<feature type="transmembrane region" description="Helical" evidence="2">
    <location>
        <begin position="269"/>
        <end position="291"/>
    </location>
</feature>
<keyword evidence="2" id="KW-1133">Transmembrane helix</keyword>
<reference evidence="3" key="2">
    <citation type="journal article" date="2023" name="Infect Dis Poverty">
        <title>Chromosome-scale genome of the human blood fluke Schistosoma mekongi and its implications for public health.</title>
        <authorList>
            <person name="Zhou M."/>
            <person name="Xu L."/>
            <person name="Xu D."/>
            <person name="Chen W."/>
            <person name="Khan J."/>
            <person name="Hu Y."/>
            <person name="Huang H."/>
            <person name="Wei H."/>
            <person name="Zhang Y."/>
            <person name="Chusongsang P."/>
            <person name="Tanasarnprasert K."/>
            <person name="Hu X."/>
            <person name="Limpanont Y."/>
            <person name="Lv Z."/>
        </authorList>
    </citation>
    <scope>NUCLEOTIDE SEQUENCE</scope>
    <source>
        <strain evidence="3">LV_2022a</strain>
    </source>
</reference>
<evidence type="ECO:0000256" key="2">
    <source>
        <dbReference type="SAM" id="Phobius"/>
    </source>
</evidence>
<reference evidence="3" key="1">
    <citation type="submission" date="2022-04" db="EMBL/GenBank/DDBJ databases">
        <authorList>
            <person name="Xu L."/>
            <person name="Lv Z."/>
        </authorList>
    </citation>
    <scope>NUCLEOTIDE SEQUENCE</scope>
    <source>
        <strain evidence="3">LV_2022a</strain>
    </source>
</reference>
<feature type="transmembrane region" description="Helical" evidence="2">
    <location>
        <begin position="224"/>
        <end position="249"/>
    </location>
</feature>
<keyword evidence="2" id="KW-0812">Transmembrane</keyword>
<feature type="transmembrane region" description="Helical" evidence="2">
    <location>
        <begin position="430"/>
        <end position="450"/>
    </location>
</feature>
<comment type="caution">
    <text evidence="3">The sequence shown here is derived from an EMBL/GenBank/DDBJ whole genome shotgun (WGS) entry which is preliminary data.</text>
</comment>
<dbReference type="InterPro" id="IPR026505">
    <property type="entry name" value="Solute_c_fam_35_mem_F3/F4"/>
</dbReference>
<feature type="transmembrane region" description="Helical" evidence="2">
    <location>
        <begin position="495"/>
        <end position="514"/>
    </location>
</feature>
<evidence type="ECO:0000256" key="1">
    <source>
        <dbReference type="SAM" id="MobiDB-lite"/>
    </source>
</evidence>
<feature type="transmembrane region" description="Helical" evidence="2">
    <location>
        <begin position="470"/>
        <end position="488"/>
    </location>
</feature>
<feature type="transmembrane region" description="Helical" evidence="2">
    <location>
        <begin position="398"/>
        <end position="418"/>
    </location>
</feature>
<sequence length="645" mass="74028">MHEIELFLLSLKNNFILLMEQCNYYQKRTGNNMNWKHNSHLNPTRSSLSLQLENGSFLASDICLDNIQLDDLVAPTRDCSCFKLPPIRLKTRKLHHRYKDSDCSDKCESVFSGDTLPNHQIVTHTNTEKIQQQSHCHSNELNDDMTQQSPCQHNTANKLSVSSIKLEVPVLSFANQLQDNMQQQVNPNKFQWAVKRLYKKHDWKFNVIGKKSHTGQLKHISWQILWYFLTTAFISISFVCFIECVPNIYVYTYWDNSTFQELVNPPSLASYSISFWLILIYPIYLIINLLFRMEAFTITEMIMHHAIIVASDQPKIMKVIARCSLLSSLWQICIHCYIRSLRIITPIDCAAITSVLPCFLYLLCWIIVHRRFCALRVIAFIMASSGVILNIYCDQLVMWYKCLTSLAIITFSLFTVILKRISSKPTVGQMACFYFALGLFNILFTWPIFVFTSIVTSTEIINWTYLPWDYFIGIGVSYLGITVFVDMSCRKSKRAIRAIQPLCALPICIVYELFWMKRILVMSSVQISSLILITIACLLNAFPTSWQKHIAKLLTKNRSPKSQPTTTSKRSLSSVQRNKTSIVIPSSGSTPMSSIQRSSVINPISPNIFNTITNNNNNNNIHTIRPLSAGSFRRGSIMSTLKNKS</sequence>
<keyword evidence="4" id="KW-1185">Reference proteome</keyword>
<dbReference type="PANTHER" id="PTHR19346">
    <property type="entry name" value="SUGAR PHOSPHATE TRANSPORTER DOMAIN-CONTAINING PROTEIN"/>
    <property type="match status" value="1"/>
</dbReference>
<gene>
    <name evidence="3" type="ORF">MN116_008634</name>
</gene>
<dbReference type="Proteomes" id="UP001292079">
    <property type="component" value="Unassembled WGS sequence"/>
</dbReference>
<dbReference type="EMBL" id="JALJAT010000008">
    <property type="protein sequence ID" value="KAK4467698.1"/>
    <property type="molecule type" value="Genomic_DNA"/>
</dbReference>